<keyword evidence="2" id="KW-1185">Reference proteome</keyword>
<evidence type="ECO:0000313" key="1">
    <source>
        <dbReference type="EMBL" id="MDU0372134.1"/>
    </source>
</evidence>
<gene>
    <name evidence="1" type="ORF">ROI90_17135</name>
</gene>
<evidence type="ECO:0000313" key="2">
    <source>
        <dbReference type="Proteomes" id="UP001250698"/>
    </source>
</evidence>
<protein>
    <recommendedName>
        <fullName evidence="3">General stress protein CsbD</fullName>
    </recommendedName>
</protein>
<sequence>MSQPVDYRQKKMQEWLELERQYSEIGAAIQPHLRKMDDDSVSDTDWDRAARAIDRLYAAAKHVSERKTEVANTIASFTAPRPGR</sequence>
<accession>A0ABU3TL74</accession>
<organism evidence="1 2">
    <name type="scientific">Hymenobacter endophyticus</name>
    <dbReference type="NCBI Taxonomy" id="3076335"/>
    <lineage>
        <taxon>Bacteria</taxon>
        <taxon>Pseudomonadati</taxon>
        <taxon>Bacteroidota</taxon>
        <taxon>Cytophagia</taxon>
        <taxon>Cytophagales</taxon>
        <taxon>Hymenobacteraceae</taxon>
        <taxon>Hymenobacter</taxon>
    </lineage>
</organism>
<comment type="caution">
    <text evidence="1">The sequence shown here is derived from an EMBL/GenBank/DDBJ whole genome shotgun (WGS) entry which is preliminary data.</text>
</comment>
<dbReference type="RefSeq" id="WP_315999584.1">
    <property type="nucleotide sequence ID" value="NZ_JAWDJT010000012.1"/>
</dbReference>
<reference evidence="1 2" key="1">
    <citation type="submission" date="2023-10" db="EMBL/GenBank/DDBJ databases">
        <title>Hymenobacter endophyticus sp. nov., an isolate from the leaf tissues of wheat.</title>
        <authorList>
            <person name="Dai Y."/>
        </authorList>
    </citation>
    <scope>NUCLEOTIDE SEQUENCE [LARGE SCALE GENOMIC DNA]</scope>
    <source>
        <strain evidence="1 2">ZK17L-C2</strain>
    </source>
</reference>
<dbReference type="EMBL" id="JAWDJT010000012">
    <property type="protein sequence ID" value="MDU0372134.1"/>
    <property type="molecule type" value="Genomic_DNA"/>
</dbReference>
<dbReference type="Proteomes" id="UP001250698">
    <property type="component" value="Unassembled WGS sequence"/>
</dbReference>
<evidence type="ECO:0008006" key="3">
    <source>
        <dbReference type="Google" id="ProtNLM"/>
    </source>
</evidence>
<proteinExistence type="predicted"/>
<name>A0ABU3TL74_9BACT</name>